<proteinExistence type="predicted"/>
<reference evidence="3" key="1">
    <citation type="submission" date="2022-07" db="EMBL/GenBank/DDBJ databases">
        <title>Phylogenomic reconstructions and comparative analyses of Kickxellomycotina fungi.</title>
        <authorList>
            <person name="Reynolds N.K."/>
            <person name="Stajich J.E."/>
            <person name="Barry K."/>
            <person name="Grigoriev I.V."/>
            <person name="Crous P."/>
            <person name="Smith M.E."/>
        </authorList>
    </citation>
    <scope>NUCLEOTIDE SEQUENCE</scope>
    <source>
        <strain evidence="3">NBRC 105414</strain>
    </source>
</reference>
<comment type="caution">
    <text evidence="3">The sequence shown here is derived from an EMBL/GenBank/DDBJ whole genome shotgun (WGS) entry which is preliminary data.</text>
</comment>
<protein>
    <submittedName>
        <fullName evidence="3">Uncharacterized protein</fullName>
    </submittedName>
</protein>
<feature type="compositionally biased region" description="Basic and acidic residues" evidence="2">
    <location>
        <begin position="102"/>
        <end position="119"/>
    </location>
</feature>
<feature type="coiled-coil region" evidence="1">
    <location>
        <begin position="372"/>
        <end position="418"/>
    </location>
</feature>
<evidence type="ECO:0000256" key="2">
    <source>
        <dbReference type="SAM" id="MobiDB-lite"/>
    </source>
</evidence>
<evidence type="ECO:0000313" key="4">
    <source>
        <dbReference type="Proteomes" id="UP001140217"/>
    </source>
</evidence>
<dbReference type="EMBL" id="JANBUL010000166">
    <property type="protein sequence ID" value="KAJ2779709.1"/>
    <property type="molecule type" value="Genomic_DNA"/>
</dbReference>
<gene>
    <name evidence="3" type="ORF">H4R18_003849</name>
</gene>
<feature type="compositionally biased region" description="Low complexity" evidence="2">
    <location>
        <begin position="143"/>
        <end position="157"/>
    </location>
</feature>
<feature type="compositionally biased region" description="Gly residues" evidence="2">
    <location>
        <begin position="131"/>
        <end position="142"/>
    </location>
</feature>
<feature type="region of interest" description="Disordered" evidence="2">
    <location>
        <begin position="257"/>
        <end position="309"/>
    </location>
</feature>
<feature type="coiled-coil region" evidence="1">
    <location>
        <begin position="470"/>
        <end position="504"/>
    </location>
</feature>
<feature type="region of interest" description="Disordered" evidence="2">
    <location>
        <begin position="1"/>
        <end position="20"/>
    </location>
</feature>
<evidence type="ECO:0000256" key="1">
    <source>
        <dbReference type="SAM" id="Coils"/>
    </source>
</evidence>
<accession>A0A9W8LFP5</accession>
<keyword evidence="4" id="KW-1185">Reference proteome</keyword>
<keyword evidence="1" id="KW-0175">Coiled coil</keyword>
<organism evidence="3 4">
    <name type="scientific">Coemansia javaensis</name>
    <dbReference type="NCBI Taxonomy" id="2761396"/>
    <lineage>
        <taxon>Eukaryota</taxon>
        <taxon>Fungi</taxon>
        <taxon>Fungi incertae sedis</taxon>
        <taxon>Zoopagomycota</taxon>
        <taxon>Kickxellomycotina</taxon>
        <taxon>Kickxellomycetes</taxon>
        <taxon>Kickxellales</taxon>
        <taxon>Kickxellaceae</taxon>
        <taxon>Coemansia</taxon>
    </lineage>
</organism>
<feature type="region of interest" description="Disordered" evidence="2">
    <location>
        <begin position="330"/>
        <end position="361"/>
    </location>
</feature>
<dbReference type="OrthoDB" id="10255048at2759"/>
<feature type="compositionally biased region" description="Low complexity" evidence="2">
    <location>
        <begin position="267"/>
        <end position="291"/>
    </location>
</feature>
<dbReference type="Proteomes" id="UP001140217">
    <property type="component" value="Unassembled WGS sequence"/>
</dbReference>
<feature type="region of interest" description="Disordered" evidence="2">
    <location>
        <begin position="96"/>
        <end position="172"/>
    </location>
</feature>
<name>A0A9W8LFP5_9FUNG</name>
<feature type="compositionally biased region" description="Polar residues" evidence="2">
    <location>
        <begin position="332"/>
        <end position="347"/>
    </location>
</feature>
<feature type="coiled-coil region" evidence="1">
    <location>
        <begin position="544"/>
        <end position="599"/>
    </location>
</feature>
<dbReference type="AlphaFoldDB" id="A0A9W8LFP5"/>
<sequence>MASGPARRGHTRGLSTSATGWRFPLRTELRSPTRPADHHIVHTGAQDEIERLNGYLRTEVRISSGIVAPAGQLGTRSLLDGAATLGLALGSWSMSALPGDPGDARGPRKDGRKQVRPRDIPYFLSPAGGADPSGGPCGGGDSNSGSNAGGSIAISSPPLTRQPSAERCHSSAVAGDGGDCAADLLAAQSPPLDMVDSPPLPLPPSSVVVGGRHCSATYLETPVATPAGEPAARIESLPQRARSANTHSIIALYSDAEEGRGRRHRCAQQTTTTATAAARRPRTASGSAARRSSGRSDPDAGAVRSSACGGPISASDAEFLDAVSALLPETPKTGSNAESSPRSSTCTCPGVPGPAAPADAGAPERCWLERVLADKEEEEEEEQRRFERVLAEEEQLGRVLAQEESRRLERALAEERRRHGEELERQRAAMQARHSGELAAVRAERDQLRALLDECVAVSEELARQGEAERDGLARELGCLTLERQRLEEQLGESQARAKQLAGEQQTAQARMDAAASEHTRLEGLCATLRGDVAIAEQRNLRIMEHAQDTLAKANAEIARLQTQAELARASAAEMEARATKAEARAKSLHIQLASTKQQNKDLLALCEGL</sequence>
<evidence type="ECO:0000313" key="3">
    <source>
        <dbReference type="EMBL" id="KAJ2779709.1"/>
    </source>
</evidence>